<dbReference type="Proteomes" id="UP000799428">
    <property type="component" value="Unassembled WGS sequence"/>
</dbReference>
<evidence type="ECO:0000313" key="3">
    <source>
        <dbReference type="Proteomes" id="UP000799428"/>
    </source>
</evidence>
<accession>A0A6G1KI78</accession>
<gene>
    <name evidence="2" type="ORF">K504DRAFT_531680</name>
</gene>
<feature type="region of interest" description="Disordered" evidence="1">
    <location>
        <begin position="1"/>
        <end position="22"/>
    </location>
</feature>
<dbReference type="EMBL" id="MU005766">
    <property type="protein sequence ID" value="KAF2712616.1"/>
    <property type="molecule type" value="Genomic_DNA"/>
</dbReference>
<reference evidence="2" key="1">
    <citation type="journal article" date="2020" name="Stud. Mycol.">
        <title>101 Dothideomycetes genomes: a test case for predicting lifestyles and emergence of pathogens.</title>
        <authorList>
            <person name="Haridas S."/>
            <person name="Albert R."/>
            <person name="Binder M."/>
            <person name="Bloem J."/>
            <person name="Labutti K."/>
            <person name="Salamov A."/>
            <person name="Andreopoulos B."/>
            <person name="Baker S."/>
            <person name="Barry K."/>
            <person name="Bills G."/>
            <person name="Bluhm B."/>
            <person name="Cannon C."/>
            <person name="Castanera R."/>
            <person name="Culley D."/>
            <person name="Daum C."/>
            <person name="Ezra D."/>
            <person name="Gonzalez J."/>
            <person name="Henrissat B."/>
            <person name="Kuo A."/>
            <person name="Liang C."/>
            <person name="Lipzen A."/>
            <person name="Lutzoni F."/>
            <person name="Magnuson J."/>
            <person name="Mondo S."/>
            <person name="Nolan M."/>
            <person name="Ohm R."/>
            <person name="Pangilinan J."/>
            <person name="Park H.-J."/>
            <person name="Ramirez L."/>
            <person name="Alfaro M."/>
            <person name="Sun H."/>
            <person name="Tritt A."/>
            <person name="Yoshinaga Y."/>
            <person name="Zwiers L.-H."/>
            <person name="Turgeon B."/>
            <person name="Goodwin S."/>
            <person name="Spatafora J."/>
            <person name="Crous P."/>
            <person name="Grigoriev I."/>
        </authorList>
    </citation>
    <scope>NUCLEOTIDE SEQUENCE</scope>
    <source>
        <strain evidence="2">CBS 279.74</strain>
    </source>
</reference>
<organism evidence="2 3">
    <name type="scientific">Pleomassaria siparia CBS 279.74</name>
    <dbReference type="NCBI Taxonomy" id="1314801"/>
    <lineage>
        <taxon>Eukaryota</taxon>
        <taxon>Fungi</taxon>
        <taxon>Dikarya</taxon>
        <taxon>Ascomycota</taxon>
        <taxon>Pezizomycotina</taxon>
        <taxon>Dothideomycetes</taxon>
        <taxon>Pleosporomycetidae</taxon>
        <taxon>Pleosporales</taxon>
        <taxon>Pleomassariaceae</taxon>
        <taxon>Pleomassaria</taxon>
    </lineage>
</organism>
<dbReference type="AlphaFoldDB" id="A0A6G1KI78"/>
<proteinExistence type="predicted"/>
<evidence type="ECO:0000313" key="2">
    <source>
        <dbReference type="EMBL" id="KAF2712616.1"/>
    </source>
</evidence>
<sequence>MKTHFDLERHPLQEKDEPLSNARKAHFEERREHVPRYLFRAWSNESCGGQLISHNNTDEVIPPAFVIEQGHELYDLKESSIRNMVEAHYKAIPSYEDGNQHRLGEFSSWASSLHLVLCYAVWLRKGGDSNVHVAVMDRRITEWKDHLLVWQVPDLLLDGLNLEYLAHGCIYGTHYKAVSLELLEAKGLFNFFPEIDRQHRMFGHPIRQDMFRQPTLPITKWDLDTTRALSVLFENLAAPVAAALLSLRPRPWARALATAGERIHAEERGQPADTDLDAILSIIDTSVIPDKWIGDNFLAERWLNEPNMVDTQDFPDVEQWIDLLYAMAVRDSGRGARSRRRRLRAIDG</sequence>
<keyword evidence="3" id="KW-1185">Reference proteome</keyword>
<feature type="compositionally biased region" description="Basic and acidic residues" evidence="1">
    <location>
        <begin position="1"/>
        <end position="18"/>
    </location>
</feature>
<evidence type="ECO:0000256" key="1">
    <source>
        <dbReference type="SAM" id="MobiDB-lite"/>
    </source>
</evidence>
<name>A0A6G1KI78_9PLEO</name>
<dbReference type="OrthoDB" id="5295996at2759"/>
<protein>
    <submittedName>
        <fullName evidence="2">Uncharacterized protein</fullName>
    </submittedName>
</protein>